<gene>
    <name evidence="9" type="ORF">Atep_16480</name>
</gene>
<reference evidence="9 10" key="1">
    <citation type="submission" date="2021-04" db="EMBL/GenBank/DDBJ databases">
        <title>Complete genome sequencing of Allochromatium tepidum strain NZ.</title>
        <authorList>
            <person name="Tsukatani Y."/>
            <person name="Mori H."/>
        </authorList>
    </citation>
    <scope>NUCLEOTIDE SEQUENCE [LARGE SCALE GENOMIC DNA]</scope>
    <source>
        <strain evidence="9 10">NZ</strain>
    </source>
</reference>
<feature type="transmembrane region" description="Helical" evidence="7">
    <location>
        <begin position="111"/>
        <end position="130"/>
    </location>
</feature>
<protein>
    <recommendedName>
        <fullName evidence="8">Na+/H+ antiporter MnhB subunit-related protein domain-containing protein</fullName>
    </recommendedName>
</protein>
<dbReference type="EMBL" id="AP024563">
    <property type="protein sequence ID" value="BCU06971.1"/>
    <property type="molecule type" value="Genomic_DNA"/>
</dbReference>
<evidence type="ECO:0000313" key="9">
    <source>
        <dbReference type="EMBL" id="BCU06971.1"/>
    </source>
</evidence>
<comment type="subcellular location">
    <subcellularLocation>
        <location evidence="1">Cell membrane</location>
        <topology evidence="1">Multi-pass membrane protein</topology>
    </subcellularLocation>
</comment>
<keyword evidence="5 7" id="KW-1133">Transmembrane helix</keyword>
<dbReference type="InterPro" id="IPR050622">
    <property type="entry name" value="CPA3_antiporter_subunitB"/>
</dbReference>
<feature type="domain" description="Na+/H+ antiporter MnhB subunit-related protein" evidence="8">
    <location>
        <begin position="109"/>
        <end position="204"/>
    </location>
</feature>
<feature type="transmembrane region" description="Helical" evidence="7">
    <location>
        <begin position="167"/>
        <end position="190"/>
    </location>
</feature>
<name>A0ABN6GAK8_9GAMM</name>
<comment type="similarity">
    <text evidence="2">Belongs to the CPA3 antiporters (TC 2.A.63) subunit B family.</text>
</comment>
<evidence type="ECO:0000256" key="7">
    <source>
        <dbReference type="SAM" id="Phobius"/>
    </source>
</evidence>
<dbReference type="Proteomes" id="UP000680679">
    <property type="component" value="Chromosome"/>
</dbReference>
<evidence type="ECO:0000313" key="10">
    <source>
        <dbReference type="Proteomes" id="UP000680679"/>
    </source>
</evidence>
<evidence type="ECO:0000256" key="4">
    <source>
        <dbReference type="ARBA" id="ARBA00022692"/>
    </source>
</evidence>
<feature type="transmembrane region" description="Helical" evidence="7">
    <location>
        <begin position="202"/>
        <end position="224"/>
    </location>
</feature>
<sequence>MGPSSPNGYSMKPSNSHAFLIPLLLTAIGALLFWAFWIGVTGYEGERLATLALERVPESGAGNPVTSVLLNFRAYDTLMELAVLLAALLGIWSLGPAAVPYQRAALLLDSLVGWVVPMLIIAGGYLLWVGGHAPGGAFQAGALLGAAGVALALSGRPSAGLPGESRLRVLAALGTLVFVLVGLMLMGLGLGFLTYPPALAKVLILAIETGATLSIGATLAAAFLGGRPRATGAAEP</sequence>
<organism evidence="9 10">
    <name type="scientific">Allochromatium tepidum</name>
    <dbReference type="NCBI Taxonomy" id="553982"/>
    <lineage>
        <taxon>Bacteria</taxon>
        <taxon>Pseudomonadati</taxon>
        <taxon>Pseudomonadota</taxon>
        <taxon>Gammaproteobacteria</taxon>
        <taxon>Chromatiales</taxon>
        <taxon>Chromatiaceae</taxon>
        <taxon>Allochromatium</taxon>
    </lineage>
</organism>
<dbReference type="PANTHER" id="PTHR33932">
    <property type="entry name" value="NA(+)/H(+) ANTIPORTER SUBUNIT B"/>
    <property type="match status" value="1"/>
</dbReference>
<evidence type="ECO:0000256" key="6">
    <source>
        <dbReference type="ARBA" id="ARBA00023136"/>
    </source>
</evidence>
<feature type="transmembrane region" description="Helical" evidence="7">
    <location>
        <begin position="20"/>
        <end position="40"/>
    </location>
</feature>
<evidence type="ECO:0000256" key="5">
    <source>
        <dbReference type="ARBA" id="ARBA00022989"/>
    </source>
</evidence>
<evidence type="ECO:0000256" key="2">
    <source>
        <dbReference type="ARBA" id="ARBA00009425"/>
    </source>
</evidence>
<dbReference type="PANTHER" id="PTHR33932:SF4">
    <property type="entry name" value="NA(+)_H(+) ANTIPORTER SUBUNIT B"/>
    <property type="match status" value="1"/>
</dbReference>
<evidence type="ECO:0000259" key="8">
    <source>
        <dbReference type="Pfam" id="PF04039"/>
    </source>
</evidence>
<accession>A0ABN6GAK8</accession>
<evidence type="ECO:0000256" key="3">
    <source>
        <dbReference type="ARBA" id="ARBA00022475"/>
    </source>
</evidence>
<keyword evidence="10" id="KW-1185">Reference proteome</keyword>
<feature type="transmembrane region" description="Helical" evidence="7">
    <location>
        <begin position="136"/>
        <end position="155"/>
    </location>
</feature>
<dbReference type="Pfam" id="PF04039">
    <property type="entry name" value="MnhB"/>
    <property type="match status" value="1"/>
</dbReference>
<keyword evidence="6 7" id="KW-0472">Membrane</keyword>
<proteinExistence type="inferred from homology"/>
<keyword evidence="4 7" id="KW-0812">Transmembrane</keyword>
<keyword evidence="3" id="KW-1003">Cell membrane</keyword>
<evidence type="ECO:0000256" key="1">
    <source>
        <dbReference type="ARBA" id="ARBA00004651"/>
    </source>
</evidence>
<dbReference type="InterPro" id="IPR007182">
    <property type="entry name" value="MnhB"/>
</dbReference>
<feature type="transmembrane region" description="Helical" evidence="7">
    <location>
        <begin position="78"/>
        <end position="99"/>
    </location>
</feature>